<evidence type="ECO:0000313" key="2">
    <source>
        <dbReference type="EMBL" id="CAF1191357.1"/>
    </source>
</evidence>
<name>A0A814VXQ9_9BILA</name>
<protein>
    <submittedName>
        <fullName evidence="2">Uncharacterized protein</fullName>
    </submittedName>
</protein>
<accession>A0A814VXQ9</accession>
<sequence>MHIVYRGLLLIITLGLSVKCQGGGGGGSFSGGGFSGGIHYYGNTGGSCKGNNCSSNLAVTLGIICGIPALGRPLKSNTAFVLNETNQNYQLEKCDTSIFKSGYWKSQYYQYGKCHGSHRFSLTFNDLLMTITGSGSDDVGTFTIHGSYSVYTHRIGLTKTYKRGTGNRLENLGHQVTIQLTWNAQNNQFEGKWYVQTSKYHGENRFELKFDGQHIQTVYEKV</sequence>
<keyword evidence="1" id="KW-0732">Signal</keyword>
<evidence type="ECO:0000313" key="3">
    <source>
        <dbReference type="Proteomes" id="UP000663889"/>
    </source>
</evidence>
<evidence type="ECO:0000256" key="1">
    <source>
        <dbReference type="SAM" id="SignalP"/>
    </source>
</evidence>
<feature type="chain" id="PRO_5032370382" evidence="1">
    <location>
        <begin position="23"/>
        <end position="222"/>
    </location>
</feature>
<proteinExistence type="predicted"/>
<reference evidence="2" key="1">
    <citation type="submission" date="2021-02" db="EMBL/GenBank/DDBJ databases">
        <authorList>
            <person name="Nowell W R."/>
        </authorList>
    </citation>
    <scope>NUCLEOTIDE SEQUENCE</scope>
</reference>
<comment type="caution">
    <text evidence="2">The sequence shown here is derived from an EMBL/GenBank/DDBJ whole genome shotgun (WGS) entry which is preliminary data.</text>
</comment>
<feature type="signal peptide" evidence="1">
    <location>
        <begin position="1"/>
        <end position="22"/>
    </location>
</feature>
<gene>
    <name evidence="2" type="ORF">SEV965_LOCUS20613</name>
</gene>
<organism evidence="2 3">
    <name type="scientific">Rotaria sordida</name>
    <dbReference type="NCBI Taxonomy" id="392033"/>
    <lineage>
        <taxon>Eukaryota</taxon>
        <taxon>Metazoa</taxon>
        <taxon>Spiralia</taxon>
        <taxon>Gnathifera</taxon>
        <taxon>Rotifera</taxon>
        <taxon>Eurotatoria</taxon>
        <taxon>Bdelloidea</taxon>
        <taxon>Philodinida</taxon>
        <taxon>Philodinidae</taxon>
        <taxon>Rotaria</taxon>
    </lineage>
</organism>
<dbReference type="AlphaFoldDB" id="A0A814VXQ9"/>
<dbReference type="EMBL" id="CAJNOU010001353">
    <property type="protein sequence ID" value="CAF1191357.1"/>
    <property type="molecule type" value="Genomic_DNA"/>
</dbReference>
<dbReference type="Proteomes" id="UP000663889">
    <property type="component" value="Unassembled WGS sequence"/>
</dbReference>